<dbReference type="VEuPathDB" id="AmoebaDB:NF0077800"/>
<accession>A0A6A5BUT5</accession>
<evidence type="ECO:0000313" key="2">
    <source>
        <dbReference type="EMBL" id="KAF0977095.1"/>
    </source>
</evidence>
<evidence type="ECO:0000313" key="3">
    <source>
        <dbReference type="Proteomes" id="UP000444721"/>
    </source>
</evidence>
<dbReference type="GeneID" id="68110966"/>
<organism evidence="2 3">
    <name type="scientific">Naegleria fowleri</name>
    <name type="common">Brain eating amoeba</name>
    <dbReference type="NCBI Taxonomy" id="5763"/>
    <lineage>
        <taxon>Eukaryota</taxon>
        <taxon>Discoba</taxon>
        <taxon>Heterolobosea</taxon>
        <taxon>Tetramitia</taxon>
        <taxon>Eutetramitia</taxon>
        <taxon>Vahlkampfiidae</taxon>
        <taxon>Naegleria</taxon>
    </lineage>
</organism>
<evidence type="ECO:0000256" key="1">
    <source>
        <dbReference type="SAM" id="MobiDB-lite"/>
    </source>
</evidence>
<comment type="caution">
    <text evidence="2">The sequence shown here is derived from an EMBL/GenBank/DDBJ whole genome shotgun (WGS) entry which is preliminary data.</text>
</comment>
<protein>
    <submittedName>
        <fullName evidence="2">Uncharacterized protein</fullName>
    </submittedName>
</protein>
<keyword evidence="3" id="KW-1185">Reference proteome</keyword>
<feature type="region of interest" description="Disordered" evidence="1">
    <location>
        <begin position="63"/>
        <end position="83"/>
    </location>
</feature>
<dbReference type="VEuPathDB" id="AmoebaDB:FDP41_003748"/>
<sequence>MFLNAACLGFICYEMYVINSTTLGVLFSFLAIGQLKAIEIWGLFWLEMKQEKEQAKDVGFGINSGEIDPQDQHQILEDEEEKI</sequence>
<feature type="compositionally biased region" description="Basic and acidic residues" evidence="1">
    <location>
        <begin position="70"/>
        <end position="83"/>
    </location>
</feature>
<dbReference type="OrthoDB" id="10411390at2759"/>
<dbReference type="Proteomes" id="UP000444721">
    <property type="component" value="Unassembled WGS sequence"/>
</dbReference>
<gene>
    <name evidence="2" type="ORF">FDP41_003748</name>
</gene>
<dbReference type="AlphaFoldDB" id="A0A6A5BUT5"/>
<dbReference type="EMBL" id="VFQX01000035">
    <property type="protein sequence ID" value="KAF0977095.1"/>
    <property type="molecule type" value="Genomic_DNA"/>
</dbReference>
<name>A0A6A5BUT5_NAEFO</name>
<reference evidence="2 3" key="1">
    <citation type="journal article" date="2019" name="Sci. Rep.">
        <title>Nanopore sequencing improves the draft genome of the human pathogenic amoeba Naegleria fowleri.</title>
        <authorList>
            <person name="Liechti N."/>
            <person name="Schurch N."/>
            <person name="Bruggmann R."/>
            <person name="Wittwer M."/>
        </authorList>
    </citation>
    <scope>NUCLEOTIDE SEQUENCE [LARGE SCALE GENOMIC DNA]</scope>
    <source>
        <strain evidence="2 3">ATCC 30894</strain>
    </source>
</reference>
<dbReference type="RefSeq" id="XP_044561808.1">
    <property type="nucleotide sequence ID" value="XM_044707086.1"/>
</dbReference>
<proteinExistence type="predicted"/>